<dbReference type="InterPro" id="IPR027417">
    <property type="entry name" value="P-loop_NTPase"/>
</dbReference>
<dbReference type="NCBIfam" id="TIGR02528">
    <property type="entry name" value="EutP"/>
    <property type="match status" value="1"/>
</dbReference>
<dbReference type="RefSeq" id="WP_091747766.1">
    <property type="nucleotide sequence ID" value="NZ_FODY01000014.1"/>
</dbReference>
<gene>
    <name evidence="2" type="ORF">SAMN04490178_11486</name>
</gene>
<name>A0A1H8W6W9_9FIRM</name>
<comment type="similarity">
    <text evidence="1">Belongs to the EutP/PduV family.</text>
</comment>
<dbReference type="SUPFAM" id="SSF52540">
    <property type="entry name" value="P-loop containing nucleoside triphosphate hydrolases"/>
    <property type="match status" value="1"/>
</dbReference>
<dbReference type="Pfam" id="PF10662">
    <property type="entry name" value="PduV-EutP"/>
    <property type="match status" value="1"/>
</dbReference>
<dbReference type="OrthoDB" id="6179at2"/>
<dbReference type="PANTHER" id="PTHR40453">
    <property type="entry name" value="PROTEIN YOEF"/>
    <property type="match status" value="1"/>
</dbReference>
<dbReference type="GO" id="GO:0006576">
    <property type="term" value="P:biogenic amine metabolic process"/>
    <property type="evidence" value="ECO:0007669"/>
    <property type="project" value="InterPro"/>
</dbReference>
<dbReference type="STRING" id="112903.SAMN04490178_11486"/>
<dbReference type="Proteomes" id="UP000198847">
    <property type="component" value="Unassembled WGS sequence"/>
</dbReference>
<accession>A0A1H8W6W9</accession>
<dbReference type="InterPro" id="IPR012381">
    <property type="entry name" value="EutP_PduV"/>
</dbReference>
<dbReference type="PANTHER" id="PTHR40453:SF1">
    <property type="entry name" value="PROTEIN YOEF"/>
    <property type="match status" value="1"/>
</dbReference>
<dbReference type="PIRSF" id="PIRSF036409">
    <property type="entry name" value="EutP_PduV"/>
    <property type="match status" value="1"/>
</dbReference>
<dbReference type="AlphaFoldDB" id="A0A1H8W6W9"/>
<keyword evidence="1" id="KW-0547">Nucleotide-binding</keyword>
<keyword evidence="3" id="KW-1185">Reference proteome</keyword>
<proteinExistence type="inferred from homology"/>
<organism evidence="2 3">
    <name type="scientific">Propionispora vibrioides</name>
    <dbReference type="NCBI Taxonomy" id="112903"/>
    <lineage>
        <taxon>Bacteria</taxon>
        <taxon>Bacillati</taxon>
        <taxon>Bacillota</taxon>
        <taxon>Negativicutes</taxon>
        <taxon>Selenomonadales</taxon>
        <taxon>Sporomusaceae</taxon>
        <taxon>Propionispora</taxon>
    </lineage>
</organism>
<evidence type="ECO:0000256" key="1">
    <source>
        <dbReference type="PIRNR" id="PIRNR036409"/>
    </source>
</evidence>
<evidence type="ECO:0000313" key="2">
    <source>
        <dbReference type="EMBL" id="SEP23395.1"/>
    </source>
</evidence>
<protein>
    <submittedName>
        <fullName evidence="2">Ethanolamine utilization protein EutP</fullName>
    </submittedName>
</protein>
<dbReference type="EMBL" id="FODY01000014">
    <property type="protein sequence ID" value="SEP23395.1"/>
    <property type="molecule type" value="Genomic_DNA"/>
</dbReference>
<sequence>MRQVMFVGAVGAGKTSLIHALEKKEQQVAKTQAIMFHDGTIDTPGEYAQMPRLYSALMVTASQASLIAVVQDGIRTGPVLPPGFATMFARQSIGIITKIDSPEARPEQARVRLLESGVSGPIFAVSAFTGEGIETLLKFLERRCDNE</sequence>
<dbReference type="GO" id="GO:0005524">
    <property type="term" value="F:ATP binding"/>
    <property type="evidence" value="ECO:0007669"/>
    <property type="project" value="UniProtKB-UniRule"/>
</dbReference>
<evidence type="ECO:0000313" key="3">
    <source>
        <dbReference type="Proteomes" id="UP000198847"/>
    </source>
</evidence>
<reference evidence="2 3" key="1">
    <citation type="submission" date="2016-10" db="EMBL/GenBank/DDBJ databases">
        <authorList>
            <person name="de Groot N.N."/>
        </authorList>
    </citation>
    <scope>NUCLEOTIDE SEQUENCE [LARGE SCALE GENOMIC DNA]</scope>
    <source>
        <strain evidence="2 3">DSM 13305</strain>
    </source>
</reference>
<dbReference type="Gene3D" id="3.40.50.300">
    <property type="entry name" value="P-loop containing nucleotide triphosphate hydrolases"/>
    <property type="match status" value="1"/>
</dbReference>